<evidence type="ECO:0000256" key="4">
    <source>
        <dbReference type="ARBA" id="ARBA00023033"/>
    </source>
</evidence>
<organism evidence="6">
    <name type="scientific">marine metagenome</name>
    <dbReference type="NCBI Taxonomy" id="408172"/>
    <lineage>
        <taxon>unclassified sequences</taxon>
        <taxon>metagenomes</taxon>
        <taxon>ecological metagenomes</taxon>
    </lineage>
</organism>
<feature type="domain" description="Luciferase-like" evidence="5">
    <location>
        <begin position="2"/>
        <end position="169"/>
    </location>
</feature>
<keyword evidence="1" id="KW-0285">Flavoprotein</keyword>
<protein>
    <recommendedName>
        <fullName evidence="5">Luciferase-like domain-containing protein</fullName>
    </recommendedName>
</protein>
<dbReference type="InterPro" id="IPR036661">
    <property type="entry name" value="Luciferase-like_sf"/>
</dbReference>
<proteinExistence type="predicted"/>
<reference evidence="6" key="1">
    <citation type="submission" date="2018-05" db="EMBL/GenBank/DDBJ databases">
        <authorList>
            <person name="Lanie J.A."/>
            <person name="Ng W.-L."/>
            <person name="Kazmierczak K.M."/>
            <person name="Andrzejewski T.M."/>
            <person name="Davidsen T.M."/>
            <person name="Wayne K.J."/>
            <person name="Tettelin H."/>
            <person name="Glass J.I."/>
            <person name="Rusch D."/>
            <person name="Podicherti R."/>
            <person name="Tsui H.-C.T."/>
            <person name="Winkler M.E."/>
        </authorList>
    </citation>
    <scope>NUCLEOTIDE SEQUENCE</scope>
</reference>
<dbReference type="GO" id="GO:0008726">
    <property type="term" value="F:alkanesulfonate monooxygenase activity"/>
    <property type="evidence" value="ECO:0007669"/>
    <property type="project" value="TreeGrafter"/>
</dbReference>
<dbReference type="EMBL" id="UINC01012947">
    <property type="protein sequence ID" value="SVA56240.1"/>
    <property type="molecule type" value="Genomic_DNA"/>
</dbReference>
<keyword evidence="2" id="KW-0288">FMN</keyword>
<evidence type="ECO:0000259" key="5">
    <source>
        <dbReference type="Pfam" id="PF00296"/>
    </source>
</evidence>
<dbReference type="Pfam" id="PF00296">
    <property type="entry name" value="Bac_luciferase"/>
    <property type="match status" value="1"/>
</dbReference>
<gene>
    <name evidence="6" type="ORF">METZ01_LOCUS109094</name>
</gene>
<evidence type="ECO:0000256" key="3">
    <source>
        <dbReference type="ARBA" id="ARBA00023002"/>
    </source>
</evidence>
<dbReference type="InterPro" id="IPR019921">
    <property type="entry name" value="Lucif-like_OxRdtase_Rv2161c"/>
</dbReference>
<keyword evidence="3" id="KW-0560">Oxidoreductase</keyword>
<dbReference type="SUPFAM" id="SSF51679">
    <property type="entry name" value="Bacterial luciferase-like"/>
    <property type="match status" value="1"/>
</dbReference>
<dbReference type="InterPro" id="IPR011251">
    <property type="entry name" value="Luciferase-like_dom"/>
</dbReference>
<sequence>MAASVTKRIKLATGICLITERNPLLLAKEVSTLDQFSGGRFIFGIGTGWLREEAELMGCDFDHRWTQAKEEIDILKKLWSSPQVSHSGTYYAFPEVISYPKPFQRPHPPIMIGGTAPNSLIRVARWADGWLPNRVTPEDLKIKRKKLNALTEQLGRDPTKLSITIHGQPADKDLIISYEKAGADRVTIRPRAVKTDKEMRTELENLARLTLN</sequence>
<evidence type="ECO:0000313" key="6">
    <source>
        <dbReference type="EMBL" id="SVA56240.1"/>
    </source>
</evidence>
<evidence type="ECO:0000256" key="2">
    <source>
        <dbReference type="ARBA" id="ARBA00022643"/>
    </source>
</evidence>
<dbReference type="PANTHER" id="PTHR42847:SF4">
    <property type="entry name" value="ALKANESULFONATE MONOOXYGENASE-RELATED"/>
    <property type="match status" value="1"/>
</dbReference>
<dbReference type="AlphaFoldDB" id="A0A381WUW6"/>
<evidence type="ECO:0000256" key="1">
    <source>
        <dbReference type="ARBA" id="ARBA00022630"/>
    </source>
</evidence>
<dbReference type="NCBIfam" id="TIGR03619">
    <property type="entry name" value="F420_Rv2161c"/>
    <property type="match status" value="1"/>
</dbReference>
<dbReference type="InterPro" id="IPR050172">
    <property type="entry name" value="SsuD_RutA_monooxygenase"/>
</dbReference>
<dbReference type="GO" id="GO:0046306">
    <property type="term" value="P:alkanesulfonate catabolic process"/>
    <property type="evidence" value="ECO:0007669"/>
    <property type="project" value="TreeGrafter"/>
</dbReference>
<accession>A0A381WUW6</accession>
<keyword evidence="4" id="KW-0503">Monooxygenase</keyword>
<name>A0A381WUW6_9ZZZZ</name>
<dbReference type="PANTHER" id="PTHR42847">
    <property type="entry name" value="ALKANESULFONATE MONOOXYGENASE"/>
    <property type="match status" value="1"/>
</dbReference>
<dbReference type="Gene3D" id="3.20.20.30">
    <property type="entry name" value="Luciferase-like domain"/>
    <property type="match status" value="1"/>
</dbReference>